<dbReference type="InterPro" id="IPR029787">
    <property type="entry name" value="Nucleotide_cyclase"/>
</dbReference>
<protein>
    <submittedName>
        <fullName evidence="2">Diguanylate cyclase (GGDEF) domain-containing protein</fullName>
    </submittedName>
</protein>
<dbReference type="CDD" id="cd01949">
    <property type="entry name" value="GGDEF"/>
    <property type="match status" value="1"/>
</dbReference>
<dbReference type="OrthoDB" id="9796252at2"/>
<dbReference type="Pfam" id="PF00990">
    <property type="entry name" value="GGDEF"/>
    <property type="match status" value="1"/>
</dbReference>
<dbReference type="Proteomes" id="UP000242592">
    <property type="component" value="Unassembled WGS sequence"/>
</dbReference>
<dbReference type="PANTHER" id="PTHR45138:SF6">
    <property type="entry name" value="DIGUANYLATE CYCLASE DGCN"/>
    <property type="match status" value="1"/>
</dbReference>
<gene>
    <name evidence="2" type="ORF">SAMN02745199_0228</name>
</gene>
<dbReference type="GO" id="GO:0043709">
    <property type="term" value="P:cell adhesion involved in single-species biofilm formation"/>
    <property type="evidence" value="ECO:0007669"/>
    <property type="project" value="TreeGrafter"/>
</dbReference>
<evidence type="ECO:0000259" key="1">
    <source>
        <dbReference type="PROSITE" id="PS50887"/>
    </source>
</evidence>
<dbReference type="PANTHER" id="PTHR45138">
    <property type="entry name" value="REGULATORY COMPONENTS OF SENSORY TRANSDUCTION SYSTEM"/>
    <property type="match status" value="1"/>
</dbReference>
<accession>A0A1M5QY52</accession>
<evidence type="ECO:0000313" key="3">
    <source>
        <dbReference type="Proteomes" id="UP000242592"/>
    </source>
</evidence>
<dbReference type="GO" id="GO:0052621">
    <property type="term" value="F:diguanylate cyclase activity"/>
    <property type="evidence" value="ECO:0007669"/>
    <property type="project" value="TreeGrafter"/>
</dbReference>
<keyword evidence="3" id="KW-1185">Reference proteome</keyword>
<dbReference type="InterPro" id="IPR043128">
    <property type="entry name" value="Rev_trsase/Diguanyl_cyclase"/>
</dbReference>
<evidence type="ECO:0000313" key="2">
    <source>
        <dbReference type="EMBL" id="SHH19127.1"/>
    </source>
</evidence>
<organism evidence="2 3">
    <name type="scientific">Thermosipho atlanticus DSM 15807</name>
    <dbReference type="NCBI Taxonomy" id="1123380"/>
    <lineage>
        <taxon>Bacteria</taxon>
        <taxon>Thermotogati</taxon>
        <taxon>Thermotogota</taxon>
        <taxon>Thermotogae</taxon>
        <taxon>Thermotogales</taxon>
        <taxon>Fervidobacteriaceae</taxon>
        <taxon>Thermosipho</taxon>
    </lineage>
</organism>
<dbReference type="InterPro" id="IPR000160">
    <property type="entry name" value="GGDEF_dom"/>
</dbReference>
<dbReference type="GO" id="GO:0005886">
    <property type="term" value="C:plasma membrane"/>
    <property type="evidence" value="ECO:0007669"/>
    <property type="project" value="TreeGrafter"/>
</dbReference>
<dbReference type="NCBIfam" id="TIGR00254">
    <property type="entry name" value="GGDEF"/>
    <property type="match status" value="1"/>
</dbReference>
<name>A0A1M5QY52_9BACT</name>
<dbReference type="SMART" id="SM00267">
    <property type="entry name" value="GGDEF"/>
    <property type="match status" value="1"/>
</dbReference>
<dbReference type="GO" id="GO:1902201">
    <property type="term" value="P:negative regulation of bacterial-type flagellum-dependent cell motility"/>
    <property type="evidence" value="ECO:0007669"/>
    <property type="project" value="TreeGrafter"/>
</dbReference>
<proteinExistence type="predicted"/>
<dbReference type="AlphaFoldDB" id="A0A1M5QY52"/>
<sequence>MENEFERRVKIAYLDSFLLYILQQIKDSSKISFKLFVSRNHSEVPENLYRAWKISRYYLKKEDIVFVDDINQQKLLLNIDGETYEFTYKILTKNLKGFIFELYNTLPQKIQKFLFKHFYDGLKVAYLLKNASIVLNYALSTNFNLETMIYAILTGITAGYSGAFNRCFMFLKKNDYYVFYKGLGPNDEKEAHEIWEAIETIEYSIEDFLRNISDDFTTSLEKEFKDVKIREKTLKSFLDYSKDIESRKIKFEVIPKEIKDKLKITTDIAIIPLKIKGKINGFLIADNKFDKKPIDKYQMLAFDFFGKQLSTFLENTEFLIELSQKAFTDALTGLENRRSLDQYLQTNSRKSVVIFIDLDKFKSINDTKGHNFGDQVLKRFGEIIKSNIRECDKAFRYGGDEFVIILDSKDFKVALKVLERIKKEAYHNLGLSFSAGVVLSSNLEKAIKVADNLVYNSKKSGSFEFYEGEIE</sequence>
<feature type="domain" description="GGDEF" evidence="1">
    <location>
        <begin position="349"/>
        <end position="470"/>
    </location>
</feature>
<dbReference type="Gene3D" id="3.30.70.270">
    <property type="match status" value="1"/>
</dbReference>
<dbReference type="InterPro" id="IPR050469">
    <property type="entry name" value="Diguanylate_Cyclase"/>
</dbReference>
<dbReference type="STRING" id="1123380.SAMN02745199_0228"/>
<dbReference type="EMBL" id="FQXN01000001">
    <property type="protein sequence ID" value="SHH19127.1"/>
    <property type="molecule type" value="Genomic_DNA"/>
</dbReference>
<reference evidence="3" key="1">
    <citation type="submission" date="2016-11" db="EMBL/GenBank/DDBJ databases">
        <authorList>
            <person name="Varghese N."/>
            <person name="Submissions S."/>
        </authorList>
    </citation>
    <scope>NUCLEOTIDE SEQUENCE [LARGE SCALE GENOMIC DNA]</scope>
    <source>
        <strain evidence="3">DSM 15807</strain>
    </source>
</reference>
<dbReference type="PROSITE" id="PS50887">
    <property type="entry name" value="GGDEF"/>
    <property type="match status" value="1"/>
</dbReference>
<dbReference type="SUPFAM" id="SSF55073">
    <property type="entry name" value="Nucleotide cyclase"/>
    <property type="match status" value="1"/>
</dbReference>
<dbReference type="RefSeq" id="WP_073071222.1">
    <property type="nucleotide sequence ID" value="NZ_FQXN01000001.1"/>
</dbReference>